<evidence type="ECO:0000256" key="2">
    <source>
        <dbReference type="HAMAP-Rule" id="MF_00003"/>
    </source>
</evidence>
<dbReference type="PANTHER" id="PTHR33515">
    <property type="entry name" value="RIBOSOME-BINDING FACTOR A, CHLOROPLASTIC-RELATED"/>
    <property type="match status" value="1"/>
</dbReference>
<dbReference type="GO" id="GO:0005829">
    <property type="term" value="C:cytosol"/>
    <property type="evidence" value="ECO:0007669"/>
    <property type="project" value="TreeGrafter"/>
</dbReference>
<dbReference type="NCBIfam" id="TIGR00082">
    <property type="entry name" value="rbfA"/>
    <property type="match status" value="1"/>
</dbReference>
<dbReference type="InterPro" id="IPR015946">
    <property type="entry name" value="KH_dom-like_a/b"/>
</dbReference>
<dbReference type="SUPFAM" id="SSF89919">
    <property type="entry name" value="Ribosome-binding factor A, RbfA"/>
    <property type="match status" value="1"/>
</dbReference>
<keyword evidence="1 2" id="KW-0690">Ribosome biogenesis</keyword>
<dbReference type="HAMAP" id="MF_00003">
    <property type="entry name" value="RbfA"/>
    <property type="match status" value="1"/>
</dbReference>
<comment type="subcellular location">
    <subcellularLocation>
        <location evidence="2">Cytoplasm</location>
    </subcellularLocation>
</comment>
<dbReference type="Proteomes" id="UP000824094">
    <property type="component" value="Unassembled WGS sequence"/>
</dbReference>
<comment type="subunit">
    <text evidence="2">Monomer. Binds 30S ribosomal subunits, but not 50S ribosomal subunits or 70S ribosomes.</text>
</comment>
<comment type="similarity">
    <text evidence="2">Belongs to the RbfA family.</text>
</comment>
<dbReference type="GO" id="GO:0030490">
    <property type="term" value="P:maturation of SSU-rRNA"/>
    <property type="evidence" value="ECO:0007669"/>
    <property type="project" value="UniProtKB-UniRule"/>
</dbReference>
<evidence type="ECO:0000256" key="1">
    <source>
        <dbReference type="ARBA" id="ARBA00022517"/>
    </source>
</evidence>
<reference evidence="3" key="2">
    <citation type="journal article" date="2021" name="PeerJ">
        <title>Extensive microbial diversity within the chicken gut microbiome revealed by metagenomics and culture.</title>
        <authorList>
            <person name="Gilroy R."/>
            <person name="Ravi A."/>
            <person name="Getino M."/>
            <person name="Pursley I."/>
            <person name="Horton D.L."/>
            <person name="Alikhan N.F."/>
            <person name="Baker D."/>
            <person name="Gharbi K."/>
            <person name="Hall N."/>
            <person name="Watson M."/>
            <person name="Adriaenssens E.M."/>
            <person name="Foster-Nyarko E."/>
            <person name="Jarju S."/>
            <person name="Secka A."/>
            <person name="Antonio M."/>
            <person name="Oren A."/>
            <person name="Chaudhuri R.R."/>
            <person name="La Ragione R."/>
            <person name="Hildebrand F."/>
            <person name="Pallen M.J."/>
        </authorList>
    </citation>
    <scope>NUCLEOTIDE SEQUENCE</scope>
    <source>
        <strain evidence="3">18911</strain>
    </source>
</reference>
<dbReference type="AlphaFoldDB" id="A0A9D1MGG2"/>
<dbReference type="Gene3D" id="3.30.300.20">
    <property type="match status" value="1"/>
</dbReference>
<evidence type="ECO:0000313" key="3">
    <source>
        <dbReference type="EMBL" id="HIU60043.1"/>
    </source>
</evidence>
<organism evidence="3 4">
    <name type="scientific">Candidatus Stercoripulliclostridium merdigallinarum</name>
    <dbReference type="NCBI Taxonomy" id="2840951"/>
    <lineage>
        <taxon>Bacteria</taxon>
        <taxon>Bacillati</taxon>
        <taxon>Bacillota</taxon>
        <taxon>Clostridia</taxon>
        <taxon>Eubacteriales</taxon>
        <taxon>Candidatus Stercoripulliclostridium</taxon>
    </lineage>
</organism>
<comment type="caution">
    <text evidence="3">The sequence shown here is derived from an EMBL/GenBank/DDBJ whole genome shotgun (WGS) entry which is preliminary data.</text>
</comment>
<dbReference type="GO" id="GO:0043024">
    <property type="term" value="F:ribosomal small subunit binding"/>
    <property type="evidence" value="ECO:0007669"/>
    <property type="project" value="TreeGrafter"/>
</dbReference>
<dbReference type="PANTHER" id="PTHR33515:SF1">
    <property type="entry name" value="RIBOSOME-BINDING FACTOR A, CHLOROPLASTIC-RELATED"/>
    <property type="match status" value="1"/>
</dbReference>
<dbReference type="EMBL" id="DVNF01000048">
    <property type="protein sequence ID" value="HIU60043.1"/>
    <property type="molecule type" value="Genomic_DNA"/>
</dbReference>
<reference evidence="3" key="1">
    <citation type="submission" date="2020-10" db="EMBL/GenBank/DDBJ databases">
        <authorList>
            <person name="Gilroy R."/>
        </authorList>
    </citation>
    <scope>NUCLEOTIDE SEQUENCE</scope>
    <source>
        <strain evidence="3">18911</strain>
    </source>
</reference>
<name>A0A9D1MGG2_9FIRM</name>
<proteinExistence type="inferred from homology"/>
<dbReference type="InterPro" id="IPR020053">
    <property type="entry name" value="Ribosome-bd_factorA_CS"/>
</dbReference>
<keyword evidence="2" id="KW-0963">Cytoplasm</keyword>
<dbReference type="InterPro" id="IPR023799">
    <property type="entry name" value="RbfA_dom_sf"/>
</dbReference>
<comment type="function">
    <text evidence="2">One of several proteins that assist in the late maturation steps of the functional core of the 30S ribosomal subunit. Associates with free 30S ribosomal subunits (but not with 30S subunits that are part of 70S ribosomes or polysomes). Required for efficient processing of 16S rRNA. May interact with the 5'-terminal helix region of 16S rRNA.</text>
</comment>
<evidence type="ECO:0000313" key="4">
    <source>
        <dbReference type="Proteomes" id="UP000824094"/>
    </source>
</evidence>
<accession>A0A9D1MGG2</accession>
<dbReference type="Pfam" id="PF02033">
    <property type="entry name" value="RBFA"/>
    <property type="match status" value="1"/>
</dbReference>
<dbReference type="PROSITE" id="PS01319">
    <property type="entry name" value="RBFA"/>
    <property type="match status" value="1"/>
</dbReference>
<dbReference type="InterPro" id="IPR000238">
    <property type="entry name" value="RbfA"/>
</dbReference>
<gene>
    <name evidence="2 3" type="primary">rbfA</name>
    <name evidence="3" type="ORF">IAB05_01485</name>
</gene>
<sequence>MKIERVNSEIAKILTEVIGEDIKDPRVSECKMLTIMSVDTSADLGVALVFVSVMDGDPEAVIEGLNAAKGYLRNALFKRMKIRTVPELKFLLDTSVDYGFKIDKILQQLKKEEASD</sequence>
<protein>
    <recommendedName>
        <fullName evidence="2">Ribosome-binding factor A</fullName>
    </recommendedName>
</protein>